<evidence type="ECO:0000313" key="1">
    <source>
        <dbReference type="Proteomes" id="UP000492821"/>
    </source>
</evidence>
<dbReference type="PANTHER" id="PTHR35450">
    <property type="entry name" value="REVERSE TRANSCRIPTASE DOMAIN-CONTAINING PROTEIN"/>
    <property type="match status" value="1"/>
</dbReference>
<sequence>MVNAKEGYTLNGESIDVLAYVDDVALTSRSTSGLQRQLDIATTVANWAGLQFNAGKCASLHVKGNECPSTVFHIQGDQMAASDKTDLYRHLGMPTGFKYGTSGEEILENMKKDVENIHGSHLAPWQKLDAVRMFVIPQITFHLKGGWVLRASLTQLDNFIRNCAKEWLKLPQQASTETLFLPHKVGGLNLIPLKMLADICDVVQAVHLLQSKDPQVVAVAKSTLQRDVQQHIRQPPSMELTQEYLNASTEGLFAPPFVSRSSMWTRLRLATRNLRKIMPMEWKCDNDGISLLMDKKAVAAMDAEKLLKAAFRCHLAKKLAAKPSQGKVFKVERVKLGSIRSLDATLVAHVWQFQKKMLPAVHV</sequence>
<dbReference type="WBParaSite" id="Pan_g8578.t1">
    <property type="protein sequence ID" value="Pan_g8578.t1"/>
    <property type="gene ID" value="Pan_g8578"/>
</dbReference>
<keyword evidence="1" id="KW-1185">Reference proteome</keyword>
<reference evidence="2" key="2">
    <citation type="submission" date="2020-10" db="UniProtKB">
        <authorList>
            <consortium name="WormBaseParasite"/>
        </authorList>
    </citation>
    <scope>IDENTIFICATION</scope>
</reference>
<proteinExistence type="predicted"/>
<dbReference type="Proteomes" id="UP000492821">
    <property type="component" value="Unassembled WGS sequence"/>
</dbReference>
<accession>A0A7E4W9M1</accession>
<name>A0A7E4W9M1_PANRE</name>
<dbReference type="AlphaFoldDB" id="A0A7E4W9M1"/>
<organism evidence="1 2">
    <name type="scientific">Panagrellus redivivus</name>
    <name type="common">Microworm</name>
    <dbReference type="NCBI Taxonomy" id="6233"/>
    <lineage>
        <taxon>Eukaryota</taxon>
        <taxon>Metazoa</taxon>
        <taxon>Ecdysozoa</taxon>
        <taxon>Nematoda</taxon>
        <taxon>Chromadorea</taxon>
        <taxon>Rhabditida</taxon>
        <taxon>Tylenchina</taxon>
        <taxon>Panagrolaimomorpha</taxon>
        <taxon>Panagrolaimoidea</taxon>
        <taxon>Panagrolaimidae</taxon>
        <taxon>Panagrellus</taxon>
    </lineage>
</organism>
<protein>
    <submittedName>
        <fullName evidence="2">Reverse transcriptase domain-containing protein</fullName>
    </submittedName>
</protein>
<reference evidence="1" key="1">
    <citation type="journal article" date="2013" name="Genetics">
        <title>The draft genome and transcriptome of Panagrellus redivivus are shaped by the harsh demands of a free-living lifestyle.</title>
        <authorList>
            <person name="Srinivasan J."/>
            <person name="Dillman A.R."/>
            <person name="Macchietto M.G."/>
            <person name="Heikkinen L."/>
            <person name="Lakso M."/>
            <person name="Fracchia K.M."/>
            <person name="Antoshechkin I."/>
            <person name="Mortazavi A."/>
            <person name="Wong G."/>
            <person name="Sternberg P.W."/>
        </authorList>
    </citation>
    <scope>NUCLEOTIDE SEQUENCE [LARGE SCALE GENOMIC DNA]</scope>
    <source>
        <strain evidence="1">MT8872</strain>
    </source>
</reference>
<dbReference type="PANTHER" id="PTHR35450:SF2">
    <property type="entry name" value="REVERSE TRANSCRIPTASE DOMAIN-CONTAINING PROTEIN"/>
    <property type="match status" value="1"/>
</dbReference>
<evidence type="ECO:0000313" key="2">
    <source>
        <dbReference type="WBParaSite" id="Pan_g8578.t1"/>
    </source>
</evidence>